<keyword evidence="3" id="KW-1185">Reference proteome</keyword>
<accession>A0A498NBH8</accession>
<dbReference type="EMBL" id="QBIY01011822">
    <property type="protein sequence ID" value="RXN29174.1"/>
    <property type="molecule type" value="Genomic_DNA"/>
</dbReference>
<name>A0A498NBH8_LABRO</name>
<proteinExistence type="predicted"/>
<comment type="caution">
    <text evidence="2">The sequence shown here is derived from an EMBL/GenBank/DDBJ whole genome shotgun (WGS) entry which is preliminary data.</text>
</comment>
<organism evidence="2 3">
    <name type="scientific">Labeo rohita</name>
    <name type="common">Indian major carp</name>
    <name type="synonym">Cyprinus rohita</name>
    <dbReference type="NCBI Taxonomy" id="84645"/>
    <lineage>
        <taxon>Eukaryota</taxon>
        <taxon>Metazoa</taxon>
        <taxon>Chordata</taxon>
        <taxon>Craniata</taxon>
        <taxon>Vertebrata</taxon>
        <taxon>Euteleostomi</taxon>
        <taxon>Actinopterygii</taxon>
        <taxon>Neopterygii</taxon>
        <taxon>Teleostei</taxon>
        <taxon>Ostariophysi</taxon>
        <taxon>Cypriniformes</taxon>
        <taxon>Cyprinidae</taxon>
        <taxon>Labeoninae</taxon>
        <taxon>Labeonini</taxon>
        <taxon>Labeo</taxon>
    </lineage>
</organism>
<feature type="region of interest" description="Disordered" evidence="1">
    <location>
        <begin position="39"/>
        <end position="71"/>
    </location>
</feature>
<evidence type="ECO:0000313" key="2">
    <source>
        <dbReference type="EMBL" id="RXN29174.1"/>
    </source>
</evidence>
<dbReference type="Proteomes" id="UP000290572">
    <property type="component" value="Unassembled WGS sequence"/>
</dbReference>
<gene>
    <name evidence="2" type="ORF">ROHU_018903</name>
</gene>
<reference evidence="2 3" key="1">
    <citation type="submission" date="2018-03" db="EMBL/GenBank/DDBJ databases">
        <title>Draft genome sequence of Rohu Carp (Labeo rohita).</title>
        <authorList>
            <person name="Das P."/>
            <person name="Kushwaha B."/>
            <person name="Joshi C.G."/>
            <person name="Kumar D."/>
            <person name="Nagpure N.S."/>
            <person name="Sahoo L."/>
            <person name="Das S.P."/>
            <person name="Bit A."/>
            <person name="Patnaik S."/>
            <person name="Meher P.K."/>
            <person name="Jayasankar P."/>
            <person name="Koringa P.G."/>
            <person name="Patel N.V."/>
            <person name="Hinsu A.T."/>
            <person name="Kumar R."/>
            <person name="Pandey M."/>
            <person name="Agarwal S."/>
            <person name="Srivastava S."/>
            <person name="Singh M."/>
            <person name="Iquebal M.A."/>
            <person name="Jaiswal S."/>
            <person name="Angadi U.B."/>
            <person name="Kumar N."/>
            <person name="Raza M."/>
            <person name="Shah T.M."/>
            <person name="Rai A."/>
            <person name="Jena J.K."/>
        </authorList>
    </citation>
    <scope>NUCLEOTIDE SEQUENCE [LARGE SCALE GENOMIC DNA]</scope>
    <source>
        <strain evidence="2">DASCIFA01</strain>
        <tissue evidence="2">Testis</tissue>
    </source>
</reference>
<evidence type="ECO:0000256" key="1">
    <source>
        <dbReference type="SAM" id="MobiDB-lite"/>
    </source>
</evidence>
<dbReference type="AlphaFoldDB" id="A0A498NBH8"/>
<evidence type="ECO:0000313" key="3">
    <source>
        <dbReference type="Proteomes" id="UP000290572"/>
    </source>
</evidence>
<protein>
    <submittedName>
        <fullName evidence="2">Uncharacterized protein</fullName>
    </submittedName>
</protein>
<sequence length="71" mass="7944">MFEADLLMECEICCYVWTDRMEDTPPSCDIPNMDTPSGFLLLSSRDVPPAPQPASTGSHGMKGWPRKRVEV</sequence>